<comment type="caution">
    <text evidence="2">The sequence shown here is derived from an EMBL/GenBank/DDBJ whole genome shotgun (WGS) entry which is preliminary data.</text>
</comment>
<keyword evidence="1" id="KW-0472">Membrane</keyword>
<feature type="transmembrane region" description="Helical" evidence="1">
    <location>
        <begin position="80"/>
        <end position="110"/>
    </location>
</feature>
<organism evidence="2 3">
    <name type="scientific">Yanshouia hominis</name>
    <dbReference type="NCBI Taxonomy" id="2763673"/>
    <lineage>
        <taxon>Bacteria</taxon>
        <taxon>Bacillati</taxon>
        <taxon>Bacillota</taxon>
        <taxon>Clostridia</taxon>
        <taxon>Eubacteriales</taxon>
        <taxon>Oscillospiraceae</taxon>
        <taxon>Yanshouia</taxon>
    </lineage>
</organism>
<dbReference type="Pfam" id="PF06695">
    <property type="entry name" value="Sm_multidrug_ex"/>
    <property type="match status" value="1"/>
</dbReference>
<evidence type="ECO:0000313" key="2">
    <source>
        <dbReference type="EMBL" id="MBC8576446.1"/>
    </source>
</evidence>
<evidence type="ECO:0000256" key="1">
    <source>
        <dbReference type="SAM" id="Phobius"/>
    </source>
</evidence>
<dbReference type="Proteomes" id="UP000658131">
    <property type="component" value="Unassembled WGS sequence"/>
</dbReference>
<feature type="transmembrane region" description="Helical" evidence="1">
    <location>
        <begin position="22"/>
        <end position="43"/>
    </location>
</feature>
<evidence type="ECO:0000313" key="3">
    <source>
        <dbReference type="Proteomes" id="UP000658131"/>
    </source>
</evidence>
<dbReference type="EMBL" id="JACRTB010000011">
    <property type="protein sequence ID" value="MBC8576446.1"/>
    <property type="molecule type" value="Genomic_DNA"/>
</dbReference>
<reference evidence="2 3" key="1">
    <citation type="submission" date="2020-08" db="EMBL/GenBank/DDBJ databases">
        <title>Genome public.</title>
        <authorList>
            <person name="Liu C."/>
            <person name="Sun Q."/>
        </authorList>
    </citation>
    <scope>NUCLEOTIDE SEQUENCE [LARGE SCALE GENOMIC DNA]</scope>
    <source>
        <strain evidence="2 3">BX1</strain>
    </source>
</reference>
<feature type="transmembrane region" description="Helical" evidence="1">
    <location>
        <begin position="116"/>
        <end position="142"/>
    </location>
</feature>
<dbReference type="InterPro" id="IPR009577">
    <property type="entry name" value="Sm_multidrug_ex"/>
</dbReference>
<sequence>MVPVIELRGAVPVGIGWGFPFWLVYLVCVAGNLVPVPVLIPFAGRVLQWGARLPHVGGMFRWILSIGEKKVAKAKNASTAILLALYLFVAIPAPGTGAWTGALIATLLGLPVRRAFWPIAAGVATAGLIMGIASYGVIGLLAP</sequence>
<keyword evidence="1" id="KW-0812">Transmembrane</keyword>
<keyword evidence="3" id="KW-1185">Reference proteome</keyword>
<name>A0ABR7NJ58_9FIRM</name>
<protein>
    <submittedName>
        <fullName evidence="2">Small multi-drug export protein</fullName>
    </submittedName>
</protein>
<keyword evidence="1" id="KW-1133">Transmembrane helix</keyword>
<gene>
    <name evidence="2" type="ORF">H8717_08515</name>
</gene>
<proteinExistence type="predicted"/>
<accession>A0ABR7NJ58</accession>
<dbReference type="PANTHER" id="PTHR36007">
    <property type="entry name" value="TRANSPORT PROTEIN-RELATED"/>
    <property type="match status" value="1"/>
</dbReference>
<dbReference type="PANTHER" id="PTHR36007:SF2">
    <property type="entry name" value="TRANSPORT PROTEIN-RELATED"/>
    <property type="match status" value="1"/>
</dbReference>